<evidence type="ECO:0000256" key="3">
    <source>
        <dbReference type="ARBA" id="ARBA00022771"/>
    </source>
</evidence>
<dbReference type="InterPro" id="IPR050652">
    <property type="entry name" value="AN1_A20_ZnFinger"/>
</dbReference>
<dbReference type="PROSITE" id="PS51039">
    <property type="entry name" value="ZF_AN1"/>
    <property type="match status" value="1"/>
</dbReference>
<name>A0AAW2KCJ0_SESRA</name>
<dbReference type="EMBL" id="JACGWJ010000029">
    <property type="protein sequence ID" value="KAL0304167.1"/>
    <property type="molecule type" value="Genomic_DNA"/>
</dbReference>
<dbReference type="SMART" id="SM00154">
    <property type="entry name" value="ZnF_AN1"/>
    <property type="match status" value="1"/>
</dbReference>
<reference evidence="8" key="2">
    <citation type="journal article" date="2024" name="Plant">
        <title>Genomic evolution and insights into agronomic trait innovations of Sesamum species.</title>
        <authorList>
            <person name="Miao H."/>
            <person name="Wang L."/>
            <person name="Qu L."/>
            <person name="Liu H."/>
            <person name="Sun Y."/>
            <person name="Le M."/>
            <person name="Wang Q."/>
            <person name="Wei S."/>
            <person name="Zheng Y."/>
            <person name="Lin W."/>
            <person name="Duan Y."/>
            <person name="Cao H."/>
            <person name="Xiong S."/>
            <person name="Wang X."/>
            <person name="Wei L."/>
            <person name="Li C."/>
            <person name="Ma Q."/>
            <person name="Ju M."/>
            <person name="Zhao R."/>
            <person name="Li G."/>
            <person name="Mu C."/>
            <person name="Tian Q."/>
            <person name="Mei H."/>
            <person name="Zhang T."/>
            <person name="Gao T."/>
            <person name="Zhang H."/>
        </authorList>
    </citation>
    <scope>NUCLEOTIDE SEQUENCE</scope>
    <source>
        <strain evidence="8">G02</strain>
    </source>
</reference>
<evidence type="ECO:0000259" key="6">
    <source>
        <dbReference type="PROSITE" id="PS51036"/>
    </source>
</evidence>
<accession>A0AAW2KCJ0</accession>
<dbReference type="PANTHER" id="PTHR10634:SF124">
    <property type="entry name" value="ZINC FINGER A20 AND AN1 DOMAIN-CONTAINING STRESS-ASSOCIATED PROTEIN 8-RELATED"/>
    <property type="match status" value="1"/>
</dbReference>
<dbReference type="PANTHER" id="PTHR10634">
    <property type="entry name" value="AN1-TYPE ZINC FINGER PROTEIN"/>
    <property type="match status" value="1"/>
</dbReference>
<evidence type="ECO:0000256" key="5">
    <source>
        <dbReference type="PROSITE-ProRule" id="PRU00449"/>
    </source>
</evidence>
<feature type="domain" description="A20-type" evidence="6">
    <location>
        <begin position="17"/>
        <end position="51"/>
    </location>
</feature>
<comment type="caution">
    <text evidence="8">The sequence shown here is derived from an EMBL/GenBank/DDBJ whole genome shotgun (WGS) entry which is preliminary data.</text>
</comment>
<sequence>MDSSPESFKNTIFRRKAPPRTLCLHGCGFLGTEANGTLCSKCYKDSLLEGKLSADSVSLPAQTQDHPTVSPCNFLRKRKRNNDDDDGGVIVKKRCRSCSKRVGVMGFECRCGEIFCGAHRHPEAHAREFDFKSAGRLALMKQNPVCKADKLRDRV</sequence>
<dbReference type="Pfam" id="PF01754">
    <property type="entry name" value="zf-A20"/>
    <property type="match status" value="1"/>
</dbReference>
<keyword evidence="2" id="KW-0479">Metal-binding</keyword>
<dbReference type="Pfam" id="PF01428">
    <property type="entry name" value="zf-AN1"/>
    <property type="match status" value="1"/>
</dbReference>
<evidence type="ECO:0000313" key="8">
    <source>
        <dbReference type="EMBL" id="KAL0304167.1"/>
    </source>
</evidence>
<dbReference type="SMART" id="SM00259">
    <property type="entry name" value="ZnF_A20"/>
    <property type="match status" value="1"/>
</dbReference>
<keyword evidence="3 5" id="KW-0863">Zinc-finger</keyword>
<evidence type="ECO:0000256" key="4">
    <source>
        <dbReference type="ARBA" id="ARBA00022833"/>
    </source>
</evidence>
<evidence type="ECO:0000256" key="2">
    <source>
        <dbReference type="ARBA" id="ARBA00022723"/>
    </source>
</evidence>
<keyword evidence="4" id="KW-0862">Zinc</keyword>
<gene>
    <name evidence="8" type="ORF">Sradi_6284800</name>
</gene>
<evidence type="ECO:0000256" key="1">
    <source>
        <dbReference type="ARBA" id="ARBA00003732"/>
    </source>
</evidence>
<comment type="function">
    <text evidence="1">May be involved in environmental stress response.</text>
</comment>
<dbReference type="SUPFAM" id="SSF57716">
    <property type="entry name" value="Glucocorticoid receptor-like (DNA-binding domain)"/>
    <property type="match status" value="1"/>
</dbReference>
<feature type="domain" description="AN1-type" evidence="7">
    <location>
        <begin position="89"/>
        <end position="135"/>
    </location>
</feature>
<dbReference type="AlphaFoldDB" id="A0AAW2KCJ0"/>
<dbReference type="SUPFAM" id="SSF118310">
    <property type="entry name" value="AN1-like Zinc finger"/>
    <property type="match status" value="1"/>
</dbReference>
<organism evidence="8">
    <name type="scientific">Sesamum radiatum</name>
    <name type="common">Black benniseed</name>
    <dbReference type="NCBI Taxonomy" id="300843"/>
    <lineage>
        <taxon>Eukaryota</taxon>
        <taxon>Viridiplantae</taxon>
        <taxon>Streptophyta</taxon>
        <taxon>Embryophyta</taxon>
        <taxon>Tracheophyta</taxon>
        <taxon>Spermatophyta</taxon>
        <taxon>Magnoliopsida</taxon>
        <taxon>eudicotyledons</taxon>
        <taxon>Gunneridae</taxon>
        <taxon>Pentapetalae</taxon>
        <taxon>asterids</taxon>
        <taxon>lamiids</taxon>
        <taxon>Lamiales</taxon>
        <taxon>Pedaliaceae</taxon>
        <taxon>Sesamum</taxon>
    </lineage>
</organism>
<dbReference type="PROSITE" id="PS51036">
    <property type="entry name" value="ZF_A20"/>
    <property type="match status" value="1"/>
</dbReference>
<dbReference type="InterPro" id="IPR000058">
    <property type="entry name" value="Znf_AN1"/>
</dbReference>
<dbReference type="InterPro" id="IPR002653">
    <property type="entry name" value="Znf_A20"/>
</dbReference>
<dbReference type="GO" id="GO:0003677">
    <property type="term" value="F:DNA binding"/>
    <property type="evidence" value="ECO:0007669"/>
    <property type="project" value="InterPro"/>
</dbReference>
<proteinExistence type="predicted"/>
<dbReference type="Gene3D" id="4.10.1110.10">
    <property type="entry name" value="AN1-like Zinc finger"/>
    <property type="match status" value="1"/>
</dbReference>
<evidence type="ECO:0000259" key="7">
    <source>
        <dbReference type="PROSITE" id="PS51039"/>
    </source>
</evidence>
<protein>
    <submittedName>
        <fullName evidence="8">Zinc finger A20 and AN1 domain-containing stress-associated protein 7</fullName>
    </submittedName>
</protein>
<dbReference type="InterPro" id="IPR035896">
    <property type="entry name" value="AN1-like_Znf"/>
</dbReference>
<reference evidence="8" key="1">
    <citation type="submission" date="2020-06" db="EMBL/GenBank/DDBJ databases">
        <authorList>
            <person name="Li T."/>
            <person name="Hu X."/>
            <person name="Zhang T."/>
            <person name="Song X."/>
            <person name="Zhang H."/>
            <person name="Dai N."/>
            <person name="Sheng W."/>
            <person name="Hou X."/>
            <person name="Wei L."/>
        </authorList>
    </citation>
    <scope>NUCLEOTIDE SEQUENCE</scope>
    <source>
        <strain evidence="8">G02</strain>
        <tissue evidence="8">Leaf</tissue>
    </source>
</reference>
<dbReference type="GO" id="GO:0008270">
    <property type="term" value="F:zinc ion binding"/>
    <property type="evidence" value="ECO:0007669"/>
    <property type="project" value="UniProtKB-KW"/>
</dbReference>
<dbReference type="Gene3D" id="1.20.5.4770">
    <property type="match status" value="1"/>
</dbReference>